<comment type="caution">
    <text evidence="1">The sequence shown here is derived from an EMBL/GenBank/DDBJ whole genome shotgun (WGS) entry which is preliminary data.</text>
</comment>
<dbReference type="AlphaFoldDB" id="A0A4U3MG82"/>
<keyword evidence="2" id="KW-1185">Reference proteome</keyword>
<name>A0A4U3MG82_9ACTN</name>
<dbReference type="Proteomes" id="UP000308705">
    <property type="component" value="Unassembled WGS sequence"/>
</dbReference>
<dbReference type="RefSeq" id="WP_137248106.1">
    <property type="nucleotide sequence ID" value="NZ_SZQA01000015.1"/>
</dbReference>
<reference evidence="1 2" key="1">
    <citation type="submission" date="2019-04" db="EMBL/GenBank/DDBJ databases">
        <title>Herbidospora sp. NEAU-GS14.nov., a novel actinomycete isolated from soil.</title>
        <authorList>
            <person name="Han L."/>
        </authorList>
    </citation>
    <scope>NUCLEOTIDE SEQUENCE [LARGE SCALE GENOMIC DNA]</scope>
    <source>
        <strain evidence="1 2">NEAU-GS14</strain>
    </source>
</reference>
<dbReference type="EMBL" id="SZQA01000015">
    <property type="protein sequence ID" value="TKK87589.1"/>
    <property type="molecule type" value="Genomic_DNA"/>
</dbReference>
<evidence type="ECO:0000313" key="1">
    <source>
        <dbReference type="EMBL" id="TKK87589.1"/>
    </source>
</evidence>
<protein>
    <submittedName>
        <fullName evidence="1">Uncharacterized protein</fullName>
    </submittedName>
</protein>
<organism evidence="1 2">
    <name type="scientific">Herbidospora galbida</name>
    <dbReference type="NCBI Taxonomy" id="2575442"/>
    <lineage>
        <taxon>Bacteria</taxon>
        <taxon>Bacillati</taxon>
        <taxon>Actinomycetota</taxon>
        <taxon>Actinomycetes</taxon>
        <taxon>Streptosporangiales</taxon>
        <taxon>Streptosporangiaceae</taxon>
        <taxon>Herbidospora</taxon>
    </lineage>
</organism>
<evidence type="ECO:0000313" key="2">
    <source>
        <dbReference type="Proteomes" id="UP000308705"/>
    </source>
</evidence>
<accession>A0A4U3MG82</accession>
<dbReference type="OrthoDB" id="3526760at2"/>
<proteinExistence type="predicted"/>
<sequence length="194" mass="21001">MEEHLHELFMSQWENFDDHFVMVWAEGLTVKETARRLGADLDTATECALADLPPFETGLHDIVTLIGEFGGWTLTLQVLMGDANRREKMAALSAGGGRAVGIGWINGDNHGVSVAADGERVFSESIGEALRSGGLLARHADGLSIPHVDDIPDDEDYPEAAVVTTVLTAIGRLVGRQVDEEWLTAPHVAYLIRG</sequence>
<gene>
    <name evidence="1" type="ORF">FDA94_17345</name>
</gene>